<protein>
    <submittedName>
        <fullName evidence="1">Uncharacterized protein</fullName>
    </submittedName>
</protein>
<evidence type="ECO:0000313" key="2">
    <source>
        <dbReference type="Proteomes" id="UP000805193"/>
    </source>
</evidence>
<organism evidence="1 2">
    <name type="scientific">Ixodes persulcatus</name>
    <name type="common">Taiga tick</name>
    <dbReference type="NCBI Taxonomy" id="34615"/>
    <lineage>
        <taxon>Eukaryota</taxon>
        <taxon>Metazoa</taxon>
        <taxon>Ecdysozoa</taxon>
        <taxon>Arthropoda</taxon>
        <taxon>Chelicerata</taxon>
        <taxon>Arachnida</taxon>
        <taxon>Acari</taxon>
        <taxon>Parasitiformes</taxon>
        <taxon>Ixodida</taxon>
        <taxon>Ixodoidea</taxon>
        <taxon>Ixodidae</taxon>
        <taxon>Ixodinae</taxon>
        <taxon>Ixodes</taxon>
    </lineage>
</organism>
<gene>
    <name evidence="1" type="ORF">HPB47_024448</name>
</gene>
<accession>A0AC60Q692</accession>
<comment type="caution">
    <text evidence="1">The sequence shown here is derived from an EMBL/GenBank/DDBJ whole genome shotgun (WGS) entry which is preliminary data.</text>
</comment>
<reference evidence="1 2" key="1">
    <citation type="journal article" date="2020" name="Cell">
        <title>Large-Scale Comparative Analyses of Tick Genomes Elucidate Their Genetic Diversity and Vector Capacities.</title>
        <authorList>
            <consortium name="Tick Genome and Microbiome Consortium (TIGMIC)"/>
            <person name="Jia N."/>
            <person name="Wang J."/>
            <person name="Shi W."/>
            <person name="Du L."/>
            <person name="Sun Y."/>
            <person name="Zhan W."/>
            <person name="Jiang J.F."/>
            <person name="Wang Q."/>
            <person name="Zhang B."/>
            <person name="Ji P."/>
            <person name="Bell-Sakyi L."/>
            <person name="Cui X.M."/>
            <person name="Yuan T.T."/>
            <person name="Jiang B.G."/>
            <person name="Yang W.F."/>
            <person name="Lam T.T."/>
            <person name="Chang Q.C."/>
            <person name="Ding S.J."/>
            <person name="Wang X.J."/>
            <person name="Zhu J.G."/>
            <person name="Ruan X.D."/>
            <person name="Zhao L."/>
            <person name="Wei J.T."/>
            <person name="Ye R.Z."/>
            <person name="Que T.C."/>
            <person name="Du C.H."/>
            <person name="Zhou Y.H."/>
            <person name="Cheng J.X."/>
            <person name="Dai P.F."/>
            <person name="Guo W.B."/>
            <person name="Han X.H."/>
            <person name="Huang E.J."/>
            <person name="Li L.F."/>
            <person name="Wei W."/>
            <person name="Gao Y.C."/>
            <person name="Liu J.Z."/>
            <person name="Shao H.Z."/>
            <person name="Wang X."/>
            <person name="Wang C.C."/>
            <person name="Yang T.C."/>
            <person name="Huo Q.B."/>
            <person name="Li W."/>
            <person name="Chen H.Y."/>
            <person name="Chen S.E."/>
            <person name="Zhou L.G."/>
            <person name="Ni X.B."/>
            <person name="Tian J.H."/>
            <person name="Sheng Y."/>
            <person name="Liu T."/>
            <person name="Pan Y.S."/>
            <person name="Xia L.Y."/>
            <person name="Li J."/>
            <person name="Zhao F."/>
            <person name="Cao W.C."/>
        </authorList>
    </citation>
    <scope>NUCLEOTIDE SEQUENCE [LARGE SCALE GENOMIC DNA]</scope>
    <source>
        <strain evidence="1">Iper-2018</strain>
    </source>
</reference>
<evidence type="ECO:0000313" key="1">
    <source>
        <dbReference type="EMBL" id="KAG0428576.1"/>
    </source>
</evidence>
<dbReference type="Proteomes" id="UP000805193">
    <property type="component" value="Unassembled WGS sequence"/>
</dbReference>
<name>A0AC60Q692_IXOPE</name>
<keyword evidence="2" id="KW-1185">Reference proteome</keyword>
<proteinExistence type="predicted"/>
<sequence>MAKTWFLIRHLLDPTNSKNPTSQTPWKIVHDFPGTNEEILTHLKSRYFGEALTMEYSNYGGIANKNLDRPITTLEIIQNGLFRNLDLESYADLTRHLNEVWASDKLPADLSNHHPRCIGPQHQRSFDTVSRKRVLKNLESPNCGKKTEKTYNYVKDFLCNRTATIGVESICSDIIQVLDKGTPQGSVLSPTLSNLAMRKLSERLDAISLFKHSLYAEDLAIWTTSGSEGEKQDGLQEAIRVTQEYLKEGGLHCAPEKSELLLTNSRRKRKSSTDI</sequence>
<dbReference type="EMBL" id="JABSTQ010009508">
    <property type="protein sequence ID" value="KAG0428576.1"/>
    <property type="molecule type" value="Genomic_DNA"/>
</dbReference>